<protein>
    <recommendedName>
        <fullName evidence="1">AI2M/AI1M-like HNH endonuclease domain-containing protein</fullName>
    </recommendedName>
</protein>
<keyword evidence="3" id="KW-1185">Reference proteome</keyword>
<proteinExistence type="predicted"/>
<dbReference type="Proteomes" id="UP001596500">
    <property type="component" value="Unassembled WGS sequence"/>
</dbReference>
<sequence length="42" mass="4994">MKQKGCKIKPEWMQTMIARNRKTLVVCRKYHVQIHNGKPIAE</sequence>
<gene>
    <name evidence="2" type="ORF">ACFQNG_16825</name>
</gene>
<evidence type="ECO:0000259" key="1">
    <source>
        <dbReference type="Pfam" id="PF21368"/>
    </source>
</evidence>
<reference evidence="3" key="1">
    <citation type="journal article" date="2019" name="Int. J. Syst. Evol. Microbiol.">
        <title>The Global Catalogue of Microorganisms (GCM) 10K type strain sequencing project: providing services to taxonomists for standard genome sequencing and annotation.</title>
        <authorList>
            <consortium name="The Broad Institute Genomics Platform"/>
            <consortium name="The Broad Institute Genome Sequencing Center for Infectious Disease"/>
            <person name="Wu L."/>
            <person name="Ma J."/>
        </authorList>
    </citation>
    <scope>NUCLEOTIDE SEQUENCE [LARGE SCALE GENOMIC DNA]</scope>
    <source>
        <strain evidence="3">CGMCC 1.12942</strain>
    </source>
</reference>
<dbReference type="InterPro" id="IPR049030">
    <property type="entry name" value="AI2M-like_HNH"/>
</dbReference>
<organism evidence="2 3">
    <name type="scientific">Laceyella putida</name>
    <dbReference type="NCBI Taxonomy" id="110101"/>
    <lineage>
        <taxon>Bacteria</taxon>
        <taxon>Bacillati</taxon>
        <taxon>Bacillota</taxon>
        <taxon>Bacilli</taxon>
        <taxon>Bacillales</taxon>
        <taxon>Thermoactinomycetaceae</taxon>
        <taxon>Laceyella</taxon>
    </lineage>
</organism>
<comment type="caution">
    <text evidence="2">The sequence shown here is derived from an EMBL/GenBank/DDBJ whole genome shotgun (WGS) entry which is preliminary data.</text>
</comment>
<dbReference type="RefSeq" id="WP_379866819.1">
    <property type="nucleotide sequence ID" value="NZ_JBHTBW010000060.1"/>
</dbReference>
<dbReference type="EMBL" id="JBHTBW010000060">
    <property type="protein sequence ID" value="MFC7442738.1"/>
    <property type="molecule type" value="Genomic_DNA"/>
</dbReference>
<evidence type="ECO:0000313" key="3">
    <source>
        <dbReference type="Proteomes" id="UP001596500"/>
    </source>
</evidence>
<accession>A0ABW2RNV6</accession>
<feature type="domain" description="AI2M/AI1M-like HNH endonuclease" evidence="1">
    <location>
        <begin position="3"/>
        <end position="31"/>
    </location>
</feature>
<evidence type="ECO:0000313" key="2">
    <source>
        <dbReference type="EMBL" id="MFC7442738.1"/>
    </source>
</evidence>
<name>A0ABW2RNV6_9BACL</name>
<dbReference type="Pfam" id="PF21368">
    <property type="entry name" value="AI2M-like_HNH"/>
    <property type="match status" value="1"/>
</dbReference>